<evidence type="ECO:0000256" key="1">
    <source>
        <dbReference type="ARBA" id="ARBA00004418"/>
    </source>
</evidence>
<evidence type="ECO:0000256" key="2">
    <source>
        <dbReference type="SAM" id="SignalP"/>
    </source>
</evidence>
<name>A0A931NGE7_9BURK</name>
<feature type="signal peptide" evidence="2">
    <location>
        <begin position="1"/>
        <end position="19"/>
    </location>
</feature>
<keyword evidence="2" id="KW-0732">Signal</keyword>
<proteinExistence type="predicted"/>
<dbReference type="AlphaFoldDB" id="A0A931NGE7"/>
<dbReference type="Proteomes" id="UP000613266">
    <property type="component" value="Unassembled WGS sequence"/>
</dbReference>
<sequence length="223" mass="23734">MLKALLSTPLLALALSATAADLQVWVLDREGKPLKDAVVVLESSAPGARPPAKAEITISQEKMKFVPAVSVAQVGTKVTFSNLDRWDHHVRGGLAGPGGVYLDPTQGYAFRLAGQKAGQAPSSHQRSYTQTGPQLLGCHLHGSMRGHLYITDSPWAAVSDEAGKAQLSQLPAGPARLRVWHGDELVETPPQTLTVADGMASIKVATQVQPKRAKAAEKSPYDY</sequence>
<dbReference type="RefSeq" id="WP_198109013.1">
    <property type="nucleotide sequence ID" value="NZ_JAEDAK010000001.1"/>
</dbReference>
<dbReference type="GO" id="GO:0042597">
    <property type="term" value="C:periplasmic space"/>
    <property type="evidence" value="ECO:0007669"/>
    <property type="project" value="UniProtKB-SubCell"/>
</dbReference>
<organism evidence="3 4">
    <name type="scientific">Inhella proteolytica</name>
    <dbReference type="NCBI Taxonomy" id="2795029"/>
    <lineage>
        <taxon>Bacteria</taxon>
        <taxon>Pseudomonadati</taxon>
        <taxon>Pseudomonadota</taxon>
        <taxon>Betaproteobacteria</taxon>
        <taxon>Burkholderiales</taxon>
        <taxon>Sphaerotilaceae</taxon>
        <taxon>Inhella</taxon>
    </lineage>
</organism>
<dbReference type="Gene3D" id="2.60.40.420">
    <property type="entry name" value="Cupredoxins - blue copper proteins"/>
    <property type="match status" value="1"/>
</dbReference>
<reference evidence="3" key="1">
    <citation type="submission" date="2020-12" db="EMBL/GenBank/DDBJ databases">
        <title>The genome sequence of Inhella sp. 1Y17.</title>
        <authorList>
            <person name="Liu Y."/>
        </authorList>
    </citation>
    <scope>NUCLEOTIDE SEQUENCE</scope>
    <source>
        <strain evidence="3">1Y17</strain>
    </source>
</reference>
<evidence type="ECO:0000313" key="3">
    <source>
        <dbReference type="EMBL" id="MBH9575390.1"/>
    </source>
</evidence>
<accession>A0A931NGE7</accession>
<comment type="subcellular location">
    <subcellularLocation>
        <location evidence="1">Periplasm</location>
    </subcellularLocation>
</comment>
<dbReference type="SUPFAM" id="SSF49503">
    <property type="entry name" value="Cupredoxins"/>
    <property type="match status" value="1"/>
</dbReference>
<comment type="caution">
    <text evidence="3">The sequence shown here is derived from an EMBL/GenBank/DDBJ whole genome shotgun (WGS) entry which is preliminary data.</text>
</comment>
<feature type="chain" id="PRO_5037966034" evidence="2">
    <location>
        <begin position="20"/>
        <end position="223"/>
    </location>
</feature>
<dbReference type="InterPro" id="IPR008972">
    <property type="entry name" value="Cupredoxin"/>
</dbReference>
<protein>
    <submittedName>
        <fullName evidence="3">Plastocyanin</fullName>
    </submittedName>
</protein>
<dbReference type="EMBL" id="JAEDAK010000001">
    <property type="protein sequence ID" value="MBH9575390.1"/>
    <property type="molecule type" value="Genomic_DNA"/>
</dbReference>
<evidence type="ECO:0000313" key="4">
    <source>
        <dbReference type="Proteomes" id="UP000613266"/>
    </source>
</evidence>
<gene>
    <name evidence="3" type="ORF">I7X39_00590</name>
</gene>
<keyword evidence="4" id="KW-1185">Reference proteome</keyword>